<proteinExistence type="predicted"/>
<organism evidence="1 2">
    <name type="scientific">Methanococcoides seepicolus</name>
    <dbReference type="NCBI Taxonomy" id="2828780"/>
    <lineage>
        <taxon>Archaea</taxon>
        <taxon>Methanobacteriati</taxon>
        <taxon>Methanobacteriota</taxon>
        <taxon>Stenosarchaea group</taxon>
        <taxon>Methanomicrobia</taxon>
        <taxon>Methanosarcinales</taxon>
        <taxon>Methanosarcinaceae</taxon>
        <taxon>Methanococcoides</taxon>
    </lineage>
</organism>
<reference evidence="1" key="2">
    <citation type="submission" date="2021-04" db="EMBL/GenBank/DDBJ databases">
        <authorList>
            <person name="Dong X."/>
        </authorList>
    </citation>
    <scope>NUCLEOTIDE SEQUENCE</scope>
    <source>
        <strain evidence="1">LLY</strain>
    </source>
</reference>
<protein>
    <submittedName>
        <fullName evidence="1">Uncharacterized protein</fullName>
    </submittedName>
</protein>
<sequence length="86" mass="10262">MKIIPMYEDQKIILTLKEVKSMCNENCPCWGKNITHPRICPICDYIFKGNGWDGIDAHYKARHEKETGELYKDWWARMCSDHKTKR</sequence>
<dbReference type="RefSeq" id="WP_250868993.1">
    <property type="nucleotide sequence ID" value="NZ_JAGSOI010000062.1"/>
</dbReference>
<comment type="caution">
    <text evidence="1">The sequence shown here is derived from an EMBL/GenBank/DDBJ whole genome shotgun (WGS) entry which is preliminary data.</text>
</comment>
<name>A0A9E4ZGW7_9EURY</name>
<dbReference type="Proteomes" id="UP001056766">
    <property type="component" value="Unassembled WGS sequence"/>
</dbReference>
<evidence type="ECO:0000313" key="2">
    <source>
        <dbReference type="Proteomes" id="UP001056766"/>
    </source>
</evidence>
<dbReference type="EMBL" id="JAGSOI010000062">
    <property type="protein sequence ID" value="MCM1987648.1"/>
    <property type="molecule type" value="Genomic_DNA"/>
</dbReference>
<dbReference type="AlphaFoldDB" id="A0A9E4ZGW7"/>
<keyword evidence="2" id="KW-1185">Reference proteome</keyword>
<reference evidence="1" key="1">
    <citation type="journal article" date="2021" name="mSystems">
        <title>Bacteria and Archaea Synergistically Convert Glycine Betaine to Biogenic Methane in the Formosa Cold Seep of the South China Sea.</title>
        <authorList>
            <person name="Li L."/>
            <person name="Zhang W."/>
            <person name="Zhang S."/>
            <person name="Song L."/>
            <person name="Sun Q."/>
            <person name="Zhang H."/>
            <person name="Xiang H."/>
            <person name="Dong X."/>
        </authorList>
    </citation>
    <scope>NUCLEOTIDE SEQUENCE</scope>
    <source>
        <strain evidence="1">LLY</strain>
    </source>
</reference>
<gene>
    <name evidence="1" type="ORF">KDK67_11770</name>
</gene>
<evidence type="ECO:0000313" key="1">
    <source>
        <dbReference type="EMBL" id="MCM1987648.1"/>
    </source>
</evidence>
<accession>A0A9E4ZGW7</accession>